<evidence type="ECO:0000256" key="4">
    <source>
        <dbReference type="ARBA" id="ARBA00022598"/>
    </source>
</evidence>
<evidence type="ECO:0000256" key="3">
    <source>
        <dbReference type="ARBA" id="ARBA00022490"/>
    </source>
</evidence>
<dbReference type="PRINTS" id="PR00986">
    <property type="entry name" value="TRNASYNTHVAL"/>
</dbReference>
<dbReference type="Pfam" id="PF00133">
    <property type="entry name" value="tRNA-synt_1"/>
    <property type="match status" value="1"/>
</dbReference>
<dbReference type="SUPFAM" id="SSF47323">
    <property type="entry name" value="Anticodon-binding domain of a subclass of class I aminoacyl-tRNA synthetases"/>
    <property type="match status" value="1"/>
</dbReference>
<dbReference type="SUPFAM" id="SSF46589">
    <property type="entry name" value="tRNA-binding arm"/>
    <property type="match status" value="1"/>
</dbReference>
<evidence type="ECO:0000313" key="17">
    <source>
        <dbReference type="Proteomes" id="UP000245533"/>
    </source>
</evidence>
<dbReference type="CDD" id="cd00817">
    <property type="entry name" value="ValRS_core"/>
    <property type="match status" value="1"/>
</dbReference>
<protein>
    <recommendedName>
        <fullName evidence="12">Valine--tRNA ligase</fullName>
        <ecNumber evidence="12">6.1.1.9</ecNumber>
    </recommendedName>
    <alternativeName>
        <fullName evidence="12">Valyl-tRNA synthetase</fullName>
        <shortName evidence="12">ValRS</shortName>
    </alternativeName>
</protein>
<evidence type="ECO:0000256" key="2">
    <source>
        <dbReference type="ARBA" id="ARBA00011245"/>
    </source>
</evidence>
<dbReference type="SUPFAM" id="SSF50677">
    <property type="entry name" value="ValRS/IleRS/LeuRS editing domain"/>
    <property type="match status" value="1"/>
</dbReference>
<dbReference type="PANTHER" id="PTHR11946:SF109">
    <property type="entry name" value="VALINE--TRNA LIGASE"/>
    <property type="match status" value="1"/>
</dbReference>
<comment type="similarity">
    <text evidence="11 12">Belongs to the class-I aminoacyl-tRNA synthetase family. ValS type 1 subfamily.</text>
</comment>
<dbReference type="InterPro" id="IPR033705">
    <property type="entry name" value="Anticodon_Ia_Val"/>
</dbReference>
<dbReference type="EC" id="6.1.1.9" evidence="12"/>
<evidence type="ECO:0000256" key="10">
    <source>
        <dbReference type="ARBA" id="ARBA00047552"/>
    </source>
</evidence>
<sequence>MTNKAQEELPKHYDPSVTEEKWYAYWEENGYYHSEPDDRESYTVVIPPPNVTGVLHMGHMLNNTIQDVLVRRARMKGYNACWVPGTDHASIATEAKVVQKLRKEGIKKSDLSRDEFLEHAWTWTDEHGGIILQQLKKLGASCDWKRTRFTLEDDLYESVIDCFIELYDRGYIYRGQRMVNWDPAAQTALSDEEVIHKEVQSRLYHVRYPIKDSDEFITIATTRPETILADTAVCVNPDDKRYTEILGKTAIIPVVNREVPVIADEYVDPEFGTGCLKITPAHDQNDYEIGMKHDLDIIDMLNPDGTVAEEAGHYIGMDRFEARKQIVKDLDGMGLLVKVEEMANKVGYSERTDAVIEPRLSLQWFCRMEKLSKPALDNVMNDEVQFHPAKFKNSYRHWMENIRDWCISRQLWWGHRIPAWYYGDGDDDYVIARTSEEALKKAREKCGDESLGEADLRQDEDVLDTWFSSWLWPITVFDPDFIRTGERNSELDYYYPTKDLVTAPEIMFFWVARMIMAGYAFADEKPFSNVYYHGIVRDEQRRKMSKSLGNSPDPIELIQKYGADGTRTGMLFSAPAGNDLLFDENLCEQGRNFSNKIWNAFRFLTMNMDEGVSYTPTSDIDPENIADKWMMGRIQAALSGMEEDFGNYRLNEALKKIYSLVWDDFCDWYIEVCKADQYGENMPKEKLERALGIFEILMKMLHPFMPFITEEIWQRISPRSADEALTISPWPEQPDGDYSDSVAIFATIQEQISAVRNIQAEMNLAPKTELELIIKPKDASLGTGIQAASWVYKKLLPLKSFTVEPSAEKPKASAAAVIGGSEIYIPLEGLIDLDKERSRINKEIERLEGFLKGIEKKLSNEQFVNNAPEAVVEKERMKKSDTETSLQKLRAQLDEFSR</sequence>
<evidence type="ECO:0000256" key="12">
    <source>
        <dbReference type="HAMAP-Rule" id="MF_02004"/>
    </source>
</evidence>
<dbReference type="InterPro" id="IPR002300">
    <property type="entry name" value="aa-tRNA-synth_Ia"/>
</dbReference>
<dbReference type="FunFam" id="1.10.287.380:FF:000001">
    <property type="entry name" value="Valine--tRNA ligase"/>
    <property type="match status" value="1"/>
</dbReference>
<keyword evidence="3 12" id="KW-0963">Cytoplasm</keyword>
<keyword evidence="6 12" id="KW-0067">ATP-binding</keyword>
<evidence type="ECO:0000256" key="6">
    <source>
        <dbReference type="ARBA" id="ARBA00022840"/>
    </source>
</evidence>
<dbReference type="Gene3D" id="1.10.287.380">
    <property type="entry name" value="Valyl-tRNA synthetase, C-terminal domain"/>
    <property type="match status" value="1"/>
</dbReference>
<dbReference type="Pfam" id="PF10458">
    <property type="entry name" value="Val_tRNA-synt_C"/>
    <property type="match status" value="1"/>
</dbReference>
<feature type="short sequence motif" description="'HIGH' region" evidence="12">
    <location>
        <begin position="49"/>
        <end position="59"/>
    </location>
</feature>
<evidence type="ECO:0000256" key="8">
    <source>
        <dbReference type="ARBA" id="ARBA00023054"/>
    </source>
</evidence>
<evidence type="ECO:0000259" key="14">
    <source>
        <dbReference type="Pfam" id="PF08264"/>
    </source>
</evidence>
<evidence type="ECO:0000256" key="5">
    <source>
        <dbReference type="ARBA" id="ARBA00022741"/>
    </source>
</evidence>
<dbReference type="Gene3D" id="3.40.50.620">
    <property type="entry name" value="HUPs"/>
    <property type="match status" value="2"/>
</dbReference>
<dbReference type="InterPro" id="IPR001412">
    <property type="entry name" value="aa-tRNA-synth_I_CS"/>
</dbReference>
<comment type="domain">
    <text evidence="12">ValRS has two distinct active sites: one for aminoacylation and one for editing. The misactivated threonine is translocated from the active site to the editing site.</text>
</comment>
<accession>A0A316TS23</accession>
<proteinExistence type="inferred from homology"/>
<evidence type="ECO:0000256" key="11">
    <source>
        <dbReference type="ARBA" id="ARBA00060830"/>
    </source>
</evidence>
<dbReference type="Pfam" id="PF08264">
    <property type="entry name" value="Anticodon_1"/>
    <property type="match status" value="1"/>
</dbReference>
<gene>
    <name evidence="12" type="primary">valS</name>
    <name evidence="16" type="ORF">DDZ15_07855</name>
</gene>
<keyword evidence="17" id="KW-1185">Reference proteome</keyword>
<keyword evidence="8 12" id="KW-0175">Coiled coil</keyword>
<dbReference type="GO" id="GO:0006438">
    <property type="term" value="P:valyl-tRNA aminoacylation"/>
    <property type="evidence" value="ECO:0007669"/>
    <property type="project" value="UniProtKB-UniRule"/>
</dbReference>
<dbReference type="RefSeq" id="WP_109646544.1">
    <property type="nucleotide sequence ID" value="NZ_QGGB01000006.1"/>
</dbReference>
<dbReference type="NCBIfam" id="TIGR00422">
    <property type="entry name" value="valS"/>
    <property type="match status" value="1"/>
</dbReference>
<dbReference type="FunFam" id="3.40.50.620:FF:000032">
    <property type="entry name" value="Valine--tRNA ligase"/>
    <property type="match status" value="1"/>
</dbReference>
<comment type="caution">
    <text evidence="16">The sequence shown here is derived from an EMBL/GenBank/DDBJ whole genome shotgun (WGS) entry which is preliminary data.</text>
</comment>
<comment type="catalytic activity">
    <reaction evidence="10 12">
        <text>tRNA(Val) + L-valine + ATP = L-valyl-tRNA(Val) + AMP + diphosphate</text>
        <dbReference type="Rhea" id="RHEA:10704"/>
        <dbReference type="Rhea" id="RHEA-COMP:9672"/>
        <dbReference type="Rhea" id="RHEA-COMP:9708"/>
        <dbReference type="ChEBI" id="CHEBI:30616"/>
        <dbReference type="ChEBI" id="CHEBI:33019"/>
        <dbReference type="ChEBI" id="CHEBI:57762"/>
        <dbReference type="ChEBI" id="CHEBI:78442"/>
        <dbReference type="ChEBI" id="CHEBI:78537"/>
        <dbReference type="ChEBI" id="CHEBI:456215"/>
        <dbReference type="EC" id="6.1.1.9"/>
    </reaction>
</comment>
<evidence type="ECO:0000256" key="9">
    <source>
        <dbReference type="ARBA" id="ARBA00023146"/>
    </source>
</evidence>
<dbReference type="Proteomes" id="UP000245533">
    <property type="component" value="Unassembled WGS sequence"/>
</dbReference>
<evidence type="ECO:0000259" key="15">
    <source>
        <dbReference type="Pfam" id="PF10458"/>
    </source>
</evidence>
<dbReference type="GO" id="GO:0004832">
    <property type="term" value="F:valine-tRNA ligase activity"/>
    <property type="evidence" value="ECO:0007669"/>
    <property type="project" value="UniProtKB-UniRule"/>
</dbReference>
<dbReference type="PROSITE" id="PS00178">
    <property type="entry name" value="AA_TRNA_LIGASE_I"/>
    <property type="match status" value="1"/>
</dbReference>
<comment type="domain">
    <text evidence="12">The C-terminal coiled-coil domain is crucial for aminoacylation activity.</text>
</comment>
<comment type="subunit">
    <text evidence="2 12">Monomer.</text>
</comment>
<dbReference type="InterPro" id="IPR019499">
    <property type="entry name" value="Val-tRNA_synth_tRNA-bd"/>
</dbReference>
<dbReference type="InterPro" id="IPR009080">
    <property type="entry name" value="tRNAsynth_Ia_anticodon-bd"/>
</dbReference>
<dbReference type="InterPro" id="IPR037118">
    <property type="entry name" value="Val-tRNA_synth_C_sf"/>
</dbReference>
<dbReference type="CDD" id="cd07962">
    <property type="entry name" value="Anticodon_Ia_Val"/>
    <property type="match status" value="1"/>
</dbReference>
<dbReference type="PANTHER" id="PTHR11946">
    <property type="entry name" value="VALYL-TRNA SYNTHETASES"/>
    <property type="match status" value="1"/>
</dbReference>
<comment type="subcellular location">
    <subcellularLocation>
        <location evidence="1 12">Cytoplasm</location>
    </subcellularLocation>
</comment>
<keyword evidence="7 12" id="KW-0648">Protein biosynthesis</keyword>
<dbReference type="NCBIfam" id="NF004349">
    <property type="entry name" value="PRK05729.1"/>
    <property type="match status" value="1"/>
</dbReference>
<feature type="domain" description="Methionyl/Valyl/Leucyl/Isoleucyl-tRNA synthetase anticodon-binding" evidence="14">
    <location>
        <begin position="627"/>
        <end position="774"/>
    </location>
</feature>
<dbReference type="EMBL" id="QGGB01000006">
    <property type="protein sequence ID" value="PWN06431.1"/>
    <property type="molecule type" value="Genomic_DNA"/>
</dbReference>
<dbReference type="InterPro" id="IPR010978">
    <property type="entry name" value="tRNA-bd_arm"/>
</dbReference>
<organism evidence="16 17">
    <name type="scientific">Rhodohalobacter mucosus</name>
    <dbReference type="NCBI Taxonomy" id="2079485"/>
    <lineage>
        <taxon>Bacteria</taxon>
        <taxon>Pseudomonadati</taxon>
        <taxon>Balneolota</taxon>
        <taxon>Balneolia</taxon>
        <taxon>Balneolales</taxon>
        <taxon>Balneolaceae</taxon>
        <taxon>Rhodohalobacter</taxon>
    </lineage>
</organism>
<dbReference type="OrthoDB" id="9810365at2"/>
<comment type="function">
    <text evidence="12">Catalyzes the attachment of valine to tRNA(Val). As ValRS can inadvertently accommodate and process structurally similar amino acids such as threonine, to avoid such errors, it has a 'posttransfer' editing activity that hydrolyzes mischarged Thr-tRNA(Val) in a tRNA-dependent manner.</text>
</comment>
<reference evidence="16 17" key="1">
    <citation type="submission" date="2018-05" db="EMBL/GenBank/DDBJ databases">
        <title>Rhodohalobacter halophilus gen. nov., sp. nov., a moderately halophilic member of the family Balneolaceae.</title>
        <authorList>
            <person name="Liu Z.-W."/>
        </authorList>
    </citation>
    <scope>NUCLEOTIDE SEQUENCE [LARGE SCALE GENOMIC DNA]</scope>
    <source>
        <strain evidence="16 17">8A47</strain>
    </source>
</reference>
<evidence type="ECO:0000313" key="16">
    <source>
        <dbReference type="EMBL" id="PWN06431.1"/>
    </source>
</evidence>
<keyword evidence="5 12" id="KW-0547">Nucleotide-binding</keyword>
<feature type="short sequence motif" description="'KMSKS' region" evidence="12">
    <location>
        <begin position="543"/>
        <end position="547"/>
    </location>
</feature>
<evidence type="ECO:0000256" key="7">
    <source>
        <dbReference type="ARBA" id="ARBA00022917"/>
    </source>
</evidence>
<evidence type="ECO:0000259" key="13">
    <source>
        <dbReference type="Pfam" id="PF00133"/>
    </source>
</evidence>
<feature type="binding site" evidence="12">
    <location>
        <position position="546"/>
    </location>
    <ligand>
        <name>ATP</name>
        <dbReference type="ChEBI" id="CHEBI:30616"/>
    </ligand>
</feature>
<feature type="domain" description="Aminoacyl-tRNA synthetase class Ia" evidence="13">
    <location>
        <begin position="21"/>
        <end position="580"/>
    </location>
</feature>
<dbReference type="AlphaFoldDB" id="A0A316TS23"/>
<dbReference type="Gene3D" id="1.10.730.10">
    <property type="entry name" value="Isoleucyl-tRNA Synthetase, Domain 1"/>
    <property type="match status" value="1"/>
</dbReference>
<dbReference type="Gene3D" id="3.90.740.10">
    <property type="entry name" value="Valyl/Leucyl/Isoleucyl-tRNA synthetase, editing domain"/>
    <property type="match status" value="1"/>
</dbReference>
<dbReference type="SUPFAM" id="SSF52374">
    <property type="entry name" value="Nucleotidylyl transferase"/>
    <property type="match status" value="1"/>
</dbReference>
<dbReference type="GO" id="GO:0005524">
    <property type="term" value="F:ATP binding"/>
    <property type="evidence" value="ECO:0007669"/>
    <property type="project" value="UniProtKB-UniRule"/>
</dbReference>
<name>A0A316TS23_9BACT</name>
<evidence type="ECO:0000256" key="1">
    <source>
        <dbReference type="ARBA" id="ARBA00004496"/>
    </source>
</evidence>
<keyword evidence="9 12" id="KW-0030">Aminoacyl-tRNA synthetase</keyword>
<dbReference type="InterPro" id="IPR009008">
    <property type="entry name" value="Val/Leu/Ile-tRNA-synth_edit"/>
</dbReference>
<feature type="domain" description="Valyl-tRNA synthetase tRNA-binding arm" evidence="15">
    <location>
        <begin position="832"/>
        <end position="895"/>
    </location>
</feature>
<dbReference type="InterPro" id="IPR002303">
    <property type="entry name" value="Valyl-tRNA_ligase"/>
</dbReference>
<dbReference type="GO" id="GO:0002161">
    <property type="term" value="F:aminoacyl-tRNA deacylase activity"/>
    <property type="evidence" value="ECO:0007669"/>
    <property type="project" value="InterPro"/>
</dbReference>
<dbReference type="InterPro" id="IPR014729">
    <property type="entry name" value="Rossmann-like_a/b/a_fold"/>
</dbReference>
<dbReference type="GO" id="GO:0005829">
    <property type="term" value="C:cytosol"/>
    <property type="evidence" value="ECO:0007669"/>
    <property type="project" value="TreeGrafter"/>
</dbReference>
<dbReference type="InterPro" id="IPR013155">
    <property type="entry name" value="M/V/L/I-tRNA-synth_anticd-bd"/>
</dbReference>
<keyword evidence="4 12" id="KW-0436">Ligase</keyword>
<dbReference type="HAMAP" id="MF_02004">
    <property type="entry name" value="Val_tRNA_synth_type1"/>
    <property type="match status" value="1"/>
</dbReference>